<dbReference type="GO" id="GO:0005737">
    <property type="term" value="C:cytoplasm"/>
    <property type="evidence" value="ECO:0007669"/>
    <property type="project" value="TreeGrafter"/>
</dbReference>
<protein>
    <submittedName>
        <fullName evidence="4">Protein phosphatase 1 regulatory subunit 1C</fullName>
    </submittedName>
</protein>
<dbReference type="Pfam" id="PF05395">
    <property type="entry name" value="DARPP-32"/>
    <property type="match status" value="1"/>
</dbReference>
<sequence>MSVELSNGGQSQGLHSDPGGYTENQSAESPKQQKSKSGPEVINLSRCAGCYNHKKIARLHHGGESSSSAEDSGPDADSESEAESSFSSSSSEQADVEEVSAVPEDAAEPEPESGGQEVDAGQAEETSESQEDRKRKREFVQRNPFVKSFSLPSSFTHRLTPLCQLPRPPRIVSILNLQVEQQEHNSDTFFPLRQRPSPQRKEDKTEGGSAAGGINNNPLPPLPFQQGLPWQRGSHPTSQQHQYQQQQLSHQYRPQQRLQLFPPLPAQGQRLPPVLPPPHSLPVLPPQMLHNPPQAPNVPRTHRHALAPETCWLPRGVGSCRKLRRIPPSEVFFITDWAADYNPGYAFKVYSTSREIQRRKSGFFFISKEIRLMQTTDSDLKEDSTVVAFHIRRERIKMAAAEPDTRHNIFFFSPVLLTSVIMEPSSPKKIQFAVPPLQGQLDPQAAEHIRRRRPTPATLQIYRQPGTDVSDQVNASGESQASDAAQRKQSTFAPPTMKELQLEVEQHLLGAGLCGEADGQLSPITAQLYAAATLWANHNGPEEANGNEASLVLANQERGVAESNSSGGKRVLARKSSRARHFGQQYTQMCCFIKMSV</sequence>
<comment type="caution">
    <text evidence="4">The sequence shown here is derived from an EMBL/GenBank/DDBJ whole genome shotgun (WGS) entry which is preliminary data.</text>
</comment>
<dbReference type="AlphaFoldDB" id="A0AAV1Q0C4"/>
<evidence type="ECO:0000313" key="5">
    <source>
        <dbReference type="Proteomes" id="UP001314229"/>
    </source>
</evidence>
<feature type="region of interest" description="Disordered" evidence="3">
    <location>
        <begin position="1"/>
        <end position="40"/>
    </location>
</feature>
<reference evidence="4 5" key="1">
    <citation type="submission" date="2024-01" db="EMBL/GenBank/DDBJ databases">
        <authorList>
            <person name="Alioto T."/>
            <person name="Alioto T."/>
            <person name="Gomez Garrido J."/>
        </authorList>
    </citation>
    <scope>NUCLEOTIDE SEQUENCE [LARGE SCALE GENOMIC DNA]</scope>
</reference>
<comment type="similarity">
    <text evidence="1">Belongs to the protein phosphatase inhibitor 1 family.</text>
</comment>
<dbReference type="GO" id="GO:0004864">
    <property type="term" value="F:protein phosphatase inhibitor activity"/>
    <property type="evidence" value="ECO:0007669"/>
    <property type="project" value="UniProtKB-KW"/>
</dbReference>
<keyword evidence="5" id="KW-1185">Reference proteome</keyword>
<feature type="region of interest" description="Disordered" evidence="3">
    <location>
        <begin position="185"/>
        <end position="253"/>
    </location>
</feature>
<feature type="compositionally biased region" description="Low complexity" evidence="3">
    <location>
        <begin position="238"/>
        <end position="253"/>
    </location>
</feature>
<proteinExistence type="inferred from homology"/>
<feature type="compositionally biased region" description="Polar residues" evidence="3">
    <location>
        <begin position="467"/>
        <end position="491"/>
    </location>
</feature>
<dbReference type="GO" id="GO:0035556">
    <property type="term" value="P:intracellular signal transduction"/>
    <property type="evidence" value="ECO:0007669"/>
    <property type="project" value="TreeGrafter"/>
</dbReference>
<feature type="region of interest" description="Disordered" evidence="3">
    <location>
        <begin position="60"/>
        <end position="139"/>
    </location>
</feature>
<evidence type="ECO:0000256" key="2">
    <source>
        <dbReference type="ARBA" id="ARBA00023272"/>
    </source>
</evidence>
<dbReference type="PANTHER" id="PTHR15417:SF5">
    <property type="entry name" value="PROTEIN PHOSPHATASE 1 REGULATORY SUBUNIT 1C"/>
    <property type="match status" value="1"/>
</dbReference>
<gene>
    <name evidence="4" type="ORF">FSCOSCO3_A012996</name>
</gene>
<feature type="compositionally biased region" description="Low complexity" evidence="3">
    <location>
        <begin position="83"/>
        <end position="104"/>
    </location>
</feature>
<organism evidence="4 5">
    <name type="scientific">Scomber scombrus</name>
    <name type="common">Atlantic mackerel</name>
    <name type="synonym">Scomber vernalis</name>
    <dbReference type="NCBI Taxonomy" id="13677"/>
    <lineage>
        <taxon>Eukaryota</taxon>
        <taxon>Metazoa</taxon>
        <taxon>Chordata</taxon>
        <taxon>Craniata</taxon>
        <taxon>Vertebrata</taxon>
        <taxon>Euteleostomi</taxon>
        <taxon>Actinopterygii</taxon>
        <taxon>Neopterygii</taxon>
        <taxon>Teleostei</taxon>
        <taxon>Neoteleostei</taxon>
        <taxon>Acanthomorphata</taxon>
        <taxon>Pelagiaria</taxon>
        <taxon>Scombriformes</taxon>
        <taxon>Scombridae</taxon>
        <taxon>Scomber</taxon>
    </lineage>
</organism>
<evidence type="ECO:0000313" key="4">
    <source>
        <dbReference type="EMBL" id="CAK6976754.1"/>
    </source>
</evidence>
<feature type="compositionally biased region" description="Polar residues" evidence="3">
    <location>
        <begin position="1"/>
        <end position="14"/>
    </location>
</feature>
<feature type="region of interest" description="Disordered" evidence="3">
    <location>
        <begin position="463"/>
        <end position="491"/>
    </location>
</feature>
<dbReference type="InterPro" id="IPR008466">
    <property type="entry name" value="PPP1R1A/B/C"/>
</dbReference>
<evidence type="ECO:0000256" key="3">
    <source>
        <dbReference type="SAM" id="MobiDB-lite"/>
    </source>
</evidence>
<feature type="compositionally biased region" description="Acidic residues" evidence="3">
    <location>
        <begin position="72"/>
        <end position="82"/>
    </location>
</feature>
<dbReference type="PANTHER" id="PTHR15417">
    <property type="entry name" value="PROTEIN PHOSPHATASE INHIBITOR AND DOPAMINE- AND CAMP-REGULATED NEURONAL PHOSPHOPROTEIN"/>
    <property type="match status" value="1"/>
</dbReference>
<dbReference type="EMBL" id="CAWUFR010000364">
    <property type="protein sequence ID" value="CAK6976754.1"/>
    <property type="molecule type" value="Genomic_DNA"/>
</dbReference>
<feature type="compositionally biased region" description="Polar residues" evidence="3">
    <location>
        <begin position="22"/>
        <end position="36"/>
    </location>
</feature>
<keyword evidence="2" id="KW-0650">Protein phosphatase inhibitor</keyword>
<evidence type="ECO:0000256" key="1">
    <source>
        <dbReference type="ARBA" id="ARBA00007775"/>
    </source>
</evidence>
<name>A0AAV1Q0C4_SCOSC</name>
<accession>A0AAV1Q0C4</accession>
<dbReference type="Proteomes" id="UP001314229">
    <property type="component" value="Unassembled WGS sequence"/>
</dbReference>